<dbReference type="SUPFAM" id="SSF47781">
    <property type="entry name" value="RuvA domain 2-like"/>
    <property type="match status" value="1"/>
</dbReference>
<feature type="region of interest" description="Disordered" evidence="10">
    <location>
        <begin position="1086"/>
        <end position="1114"/>
    </location>
</feature>
<keyword evidence="4 12" id="KW-0255">Endonuclease</keyword>
<keyword evidence="13" id="KW-1185">Reference proteome</keyword>
<evidence type="ECO:0000256" key="1">
    <source>
        <dbReference type="ARBA" id="ARBA00004123"/>
    </source>
</evidence>
<comment type="subcellular location">
    <subcellularLocation>
        <location evidence="1">Nucleus</location>
    </subcellularLocation>
</comment>
<keyword evidence="3" id="KW-0540">Nuclease</keyword>
<keyword evidence="6" id="KW-0378">Hydrolase</keyword>
<dbReference type="Gene3D" id="3.40.50.10130">
    <property type="match status" value="1"/>
</dbReference>
<dbReference type="GO" id="GO:1901255">
    <property type="term" value="P:nucleotide-excision repair involved in interstrand cross-link repair"/>
    <property type="evidence" value="ECO:0007669"/>
    <property type="project" value="TreeGrafter"/>
</dbReference>
<evidence type="ECO:0000313" key="12">
    <source>
        <dbReference type="EMBL" id="URD91756.1"/>
    </source>
</evidence>
<dbReference type="Gene3D" id="1.10.150.20">
    <property type="entry name" value="5' to 3' exonuclease, C-terminal subdomain"/>
    <property type="match status" value="1"/>
</dbReference>
<dbReference type="PANTHER" id="PTHR10150">
    <property type="entry name" value="DNA REPAIR ENDONUCLEASE XPF"/>
    <property type="match status" value="1"/>
</dbReference>
<feature type="compositionally biased region" description="Basic residues" evidence="10">
    <location>
        <begin position="574"/>
        <end position="584"/>
    </location>
</feature>
<dbReference type="GO" id="GO:0000724">
    <property type="term" value="P:double-strand break repair via homologous recombination"/>
    <property type="evidence" value="ECO:0007669"/>
    <property type="project" value="TreeGrafter"/>
</dbReference>
<keyword evidence="8" id="KW-0234">DNA repair</keyword>
<proteinExistence type="inferred from homology"/>
<gene>
    <name evidence="12" type="ORF">MUK42_00182</name>
</gene>
<sequence>MLPTSSHFRVSALSLQSHPSRESAMLPFQELIVSDLLDDPNGGLVVLSSGLPLPSLVAALLLLHDASAGSLLLLSASDTQKSAISAALRRYGQPDVPLPSDIPGDLPSHNRTALYASGAVLFVTPRVLVADLLTSRVPPSSISALVVLNAHRLSETSTEAFIARILRDHSPSSPIHAFSDRPHAMVAGFAKAERIMKSLFVRRLHLWPRFHVLVSTDLERAPPEVVDVRVPMTPAMIGIQAAVLGSMDACLKELRRTNKVDVEDLTVENGLFKSFDEIVRRQLDPIWHTLGKKTKQLVSDLKTLRKLLDYLVRYDAVTYLKYLDTLRVSEGVRSVWIFADSSYKIFELAKKRVYQMVRADGTKISVDTKSATSRKRKVNNENKKEAGIGTGASSAFETDGSKVDTNAGVVLEEVLEEAPKWKMLRELLEEIEEERRKDIQPKEGETVAEDAGILSEIVLVACKDERSCMQLEDCISRSPHQVMREEWEKYLLGKVELHSLRKRNKKRSQEPKGFGVLDGVVAAGSSENSEPSSISKYENDALLAAASEINILSKEVDVGDNSQSESRWKDFRKARGKGRPRKGSSKTQVPEAKSYQIDNNDKNEKNEKTSSKHEGVHSDAETKSAGSYRENNLENVCIEKDLIQGHKEESHGAALNHIKPLPPVQFYALDSDQHILDVLNTSVIIVYHPDMTFVREIEVYKAENPSKKLKVYFLFYEDSAEVQKFEASIRRENSAFESLIRQKSLMMIPVDQNGRCIGPSSSCEPQSVIVDMREFMSSLPNVLHLKGMHVIPVTLEVGDYVLSPQICVERKSIADLFQSFASGRLYHQVETMSRYYRMPVLLIEFSQDKSFSFQISAHQHSTDPGYESHKSASDIGDDVSPTSIISKLSLLVLHFPRLRLVWSRNVHATAEIFASLKQNQDEPDESKAIRVGVPSEDGVVENDVRAENYNTSAIEFLRRLPGVTDANYRALMDGCKNLAELALLPVERLTELMGGTAFYGCQNALLVIAANVYNERRKLEWLMWGGGNHLGKPPERKRAAYGGFYGGLSELFADDSAARAPTARPPRSFDGGGTVGLGIVAAMSGPVSRGSPARSEPISIGSARVAGEASRSDPAEAEELSESYTCVIWHVGGSLAGKRLSTSTKGRQRLLNHAAVGFASCCILASR</sequence>
<dbReference type="AlphaFoldDB" id="A0A9E7JT91"/>
<evidence type="ECO:0000256" key="2">
    <source>
        <dbReference type="ARBA" id="ARBA00010015"/>
    </source>
</evidence>
<organism evidence="12 13">
    <name type="scientific">Musa troglodytarum</name>
    <name type="common">fe'i banana</name>
    <dbReference type="NCBI Taxonomy" id="320322"/>
    <lineage>
        <taxon>Eukaryota</taxon>
        <taxon>Viridiplantae</taxon>
        <taxon>Streptophyta</taxon>
        <taxon>Embryophyta</taxon>
        <taxon>Tracheophyta</taxon>
        <taxon>Spermatophyta</taxon>
        <taxon>Magnoliopsida</taxon>
        <taxon>Liliopsida</taxon>
        <taxon>Zingiberales</taxon>
        <taxon>Musaceae</taxon>
        <taxon>Musa</taxon>
    </lineage>
</organism>
<dbReference type="EMBL" id="CP097505">
    <property type="protein sequence ID" value="URD91756.1"/>
    <property type="molecule type" value="Genomic_DNA"/>
</dbReference>
<dbReference type="InterPro" id="IPR010994">
    <property type="entry name" value="RuvA_2-like"/>
</dbReference>
<dbReference type="FunFam" id="3.40.50.10130:FF:000002">
    <property type="entry name" value="DNA repair endonuclease XPF"/>
    <property type="match status" value="1"/>
</dbReference>
<keyword evidence="7" id="KW-0238">DNA-binding</keyword>
<feature type="region of interest" description="Disordered" evidence="10">
    <location>
        <begin position="557"/>
        <end position="627"/>
    </location>
</feature>
<keyword evidence="9" id="KW-0539">Nucleus</keyword>
<dbReference type="GO" id="GO:0003684">
    <property type="term" value="F:damaged DNA binding"/>
    <property type="evidence" value="ECO:0007669"/>
    <property type="project" value="TreeGrafter"/>
</dbReference>
<dbReference type="InterPro" id="IPR011335">
    <property type="entry name" value="Restrct_endonuc-II-like"/>
</dbReference>
<evidence type="ECO:0000256" key="6">
    <source>
        <dbReference type="ARBA" id="ARBA00022801"/>
    </source>
</evidence>
<reference evidence="12" key="1">
    <citation type="submission" date="2022-05" db="EMBL/GenBank/DDBJ databases">
        <title>The Musa troglodytarum L. genome provides insights into the mechanism of non-climacteric behaviour and enrichment of carotenoids.</title>
        <authorList>
            <person name="Wang J."/>
        </authorList>
    </citation>
    <scope>NUCLEOTIDE SEQUENCE</scope>
    <source>
        <tissue evidence="12">Leaf</tissue>
    </source>
</reference>
<protein>
    <submittedName>
        <fullName evidence="12">DNA repair endonuclease</fullName>
    </submittedName>
</protein>
<dbReference type="Proteomes" id="UP001055439">
    <property type="component" value="Chromosome 3"/>
</dbReference>
<dbReference type="PANTHER" id="PTHR10150:SF0">
    <property type="entry name" value="DNA REPAIR ENDONUCLEASE XPF"/>
    <property type="match status" value="1"/>
</dbReference>
<evidence type="ECO:0000256" key="10">
    <source>
        <dbReference type="SAM" id="MobiDB-lite"/>
    </source>
</evidence>
<dbReference type="CDD" id="cd20078">
    <property type="entry name" value="XPF_nuclease_XPF_euk"/>
    <property type="match status" value="1"/>
</dbReference>
<evidence type="ECO:0000256" key="9">
    <source>
        <dbReference type="ARBA" id="ARBA00023242"/>
    </source>
</evidence>
<evidence type="ECO:0000313" key="13">
    <source>
        <dbReference type="Proteomes" id="UP001055439"/>
    </source>
</evidence>
<keyword evidence="5" id="KW-0227">DNA damage</keyword>
<feature type="compositionally biased region" description="Basic and acidic residues" evidence="10">
    <location>
        <begin position="599"/>
        <end position="622"/>
    </location>
</feature>
<dbReference type="SUPFAM" id="SSF52980">
    <property type="entry name" value="Restriction endonuclease-like"/>
    <property type="match status" value="1"/>
</dbReference>
<evidence type="ECO:0000256" key="3">
    <source>
        <dbReference type="ARBA" id="ARBA00022722"/>
    </source>
</evidence>
<dbReference type="FunFam" id="1.10.150.20:FF:000038">
    <property type="entry name" value="DNA repair endonuclease UVH1"/>
    <property type="match status" value="1"/>
</dbReference>
<evidence type="ECO:0000256" key="7">
    <source>
        <dbReference type="ARBA" id="ARBA00023125"/>
    </source>
</evidence>
<evidence type="ECO:0000256" key="4">
    <source>
        <dbReference type="ARBA" id="ARBA00022759"/>
    </source>
</evidence>
<comment type="similarity">
    <text evidence="2">Belongs to the XPF family.</text>
</comment>
<dbReference type="Pfam" id="PF02732">
    <property type="entry name" value="ERCC4"/>
    <property type="match status" value="1"/>
</dbReference>
<dbReference type="InterPro" id="IPR047520">
    <property type="entry name" value="XPF_nuclease"/>
</dbReference>
<dbReference type="GO" id="GO:0000712">
    <property type="term" value="P:resolution of meiotic recombination intermediates"/>
    <property type="evidence" value="ECO:0007669"/>
    <property type="project" value="TreeGrafter"/>
</dbReference>
<evidence type="ECO:0000259" key="11">
    <source>
        <dbReference type="SMART" id="SM00891"/>
    </source>
</evidence>
<dbReference type="GO" id="GO:0003697">
    <property type="term" value="F:single-stranded DNA binding"/>
    <property type="evidence" value="ECO:0007669"/>
    <property type="project" value="TreeGrafter"/>
</dbReference>
<evidence type="ECO:0000256" key="8">
    <source>
        <dbReference type="ARBA" id="ARBA00023204"/>
    </source>
</evidence>
<feature type="domain" description="ERCC4" evidence="11">
    <location>
        <begin position="767"/>
        <end position="847"/>
    </location>
</feature>
<dbReference type="GO" id="GO:0000110">
    <property type="term" value="C:nucleotide-excision repair factor 1 complex"/>
    <property type="evidence" value="ECO:0007669"/>
    <property type="project" value="TreeGrafter"/>
</dbReference>
<dbReference type="SMART" id="SM00891">
    <property type="entry name" value="ERCC4"/>
    <property type="match status" value="1"/>
</dbReference>
<dbReference type="GO" id="GO:0000014">
    <property type="term" value="F:single-stranded DNA endodeoxyribonuclease activity"/>
    <property type="evidence" value="ECO:0007669"/>
    <property type="project" value="TreeGrafter"/>
</dbReference>
<dbReference type="OrthoDB" id="361020at2759"/>
<dbReference type="InterPro" id="IPR006166">
    <property type="entry name" value="ERCC4_domain"/>
</dbReference>
<evidence type="ECO:0000256" key="5">
    <source>
        <dbReference type="ARBA" id="ARBA00022763"/>
    </source>
</evidence>
<accession>A0A9E7JT91</accession>
<name>A0A9E7JT91_9LILI</name>